<dbReference type="Proteomes" id="UP000272400">
    <property type="component" value="Unassembled WGS sequence"/>
</dbReference>
<dbReference type="PROSITE" id="PS51257">
    <property type="entry name" value="PROKAR_LIPOPROTEIN"/>
    <property type="match status" value="1"/>
</dbReference>
<evidence type="ECO:0000313" key="3">
    <source>
        <dbReference type="Proteomes" id="UP000272400"/>
    </source>
</evidence>
<feature type="chain" id="PRO_5017994280" evidence="1">
    <location>
        <begin position="25"/>
        <end position="114"/>
    </location>
</feature>
<dbReference type="RefSeq" id="WP_123663567.1">
    <property type="nucleotide sequence ID" value="NZ_RJKE01000001.1"/>
</dbReference>
<name>A0A3N1CRS3_9ACTN</name>
<keyword evidence="3" id="KW-1185">Reference proteome</keyword>
<proteinExistence type="predicted"/>
<organism evidence="2 3">
    <name type="scientific">Actinocorallia herbida</name>
    <dbReference type="NCBI Taxonomy" id="58109"/>
    <lineage>
        <taxon>Bacteria</taxon>
        <taxon>Bacillati</taxon>
        <taxon>Actinomycetota</taxon>
        <taxon>Actinomycetes</taxon>
        <taxon>Streptosporangiales</taxon>
        <taxon>Thermomonosporaceae</taxon>
        <taxon>Actinocorallia</taxon>
    </lineage>
</organism>
<dbReference type="AlphaFoldDB" id="A0A3N1CRS3"/>
<evidence type="ECO:0000313" key="2">
    <source>
        <dbReference type="EMBL" id="ROO83997.1"/>
    </source>
</evidence>
<feature type="signal peptide" evidence="1">
    <location>
        <begin position="1"/>
        <end position="24"/>
    </location>
</feature>
<protein>
    <submittedName>
        <fullName evidence="2">Uncharacterized protein</fullName>
    </submittedName>
</protein>
<reference evidence="2 3" key="1">
    <citation type="submission" date="2018-11" db="EMBL/GenBank/DDBJ databases">
        <title>Sequencing the genomes of 1000 actinobacteria strains.</title>
        <authorList>
            <person name="Klenk H.-P."/>
        </authorList>
    </citation>
    <scope>NUCLEOTIDE SEQUENCE [LARGE SCALE GENOMIC DNA]</scope>
    <source>
        <strain evidence="2 3">DSM 44254</strain>
    </source>
</reference>
<dbReference type="EMBL" id="RJKE01000001">
    <property type="protein sequence ID" value="ROO83997.1"/>
    <property type="molecule type" value="Genomic_DNA"/>
</dbReference>
<evidence type="ECO:0000256" key="1">
    <source>
        <dbReference type="SAM" id="SignalP"/>
    </source>
</evidence>
<accession>A0A3N1CRS3</accession>
<sequence>MISAKTRLLLAAPLLALALGTVSACSSENTDCALTTGTCTVTFDRGVDAKASVLGVDAQLVEATDTTVTVNIGGKNVTVPLDGQEQSGDFNIRVKSITPDNVILEISTGVTVTE</sequence>
<gene>
    <name evidence="2" type="ORF">EDD29_1508</name>
</gene>
<keyword evidence="1" id="KW-0732">Signal</keyword>
<comment type="caution">
    <text evidence="2">The sequence shown here is derived from an EMBL/GenBank/DDBJ whole genome shotgun (WGS) entry which is preliminary data.</text>
</comment>
<dbReference type="OrthoDB" id="3482166at2"/>